<comment type="caution">
    <text evidence="1">The sequence shown here is derived from an EMBL/GenBank/DDBJ whole genome shotgun (WGS) entry which is preliminary data.</text>
</comment>
<proteinExistence type="predicted"/>
<evidence type="ECO:0000313" key="2">
    <source>
        <dbReference type="Proteomes" id="UP001153678"/>
    </source>
</evidence>
<dbReference type="Proteomes" id="UP001153678">
    <property type="component" value="Unassembled WGS sequence"/>
</dbReference>
<gene>
    <name evidence="1" type="ORF">FWILDA_LOCUS2726</name>
</gene>
<dbReference type="Gene3D" id="1.10.287.950">
    <property type="entry name" value="Methyl-accepting chemotaxis protein"/>
    <property type="match status" value="1"/>
</dbReference>
<reference evidence="1" key="1">
    <citation type="submission" date="2022-08" db="EMBL/GenBank/DDBJ databases">
        <authorList>
            <person name="Kallberg Y."/>
            <person name="Tangrot J."/>
            <person name="Rosling A."/>
        </authorList>
    </citation>
    <scope>NUCLEOTIDE SEQUENCE</scope>
    <source>
        <strain evidence="1">Wild A</strain>
    </source>
</reference>
<sequence length="163" mass="18397">MEDKDSPDISFDNNKVSQELANHLNAYENSAEIMNDIRNSIETTTVQMEDTKRSLEQVRSDADTRSEVASKELYEAAHHLDALYDKIDALERFVNIVKGSVNEVADRVEEAESFLTNPINRVLDTIRLKTAKSVGPDDLRLPPMKPLNIYCTSDYFPSSSANE</sequence>
<dbReference type="EMBL" id="CAMKVN010000331">
    <property type="protein sequence ID" value="CAI2166745.1"/>
    <property type="molecule type" value="Genomic_DNA"/>
</dbReference>
<name>A0A9W4SFK3_9GLOM</name>
<organism evidence="1 2">
    <name type="scientific">Funneliformis geosporum</name>
    <dbReference type="NCBI Taxonomy" id="1117311"/>
    <lineage>
        <taxon>Eukaryota</taxon>
        <taxon>Fungi</taxon>
        <taxon>Fungi incertae sedis</taxon>
        <taxon>Mucoromycota</taxon>
        <taxon>Glomeromycotina</taxon>
        <taxon>Glomeromycetes</taxon>
        <taxon>Glomerales</taxon>
        <taxon>Glomeraceae</taxon>
        <taxon>Funneliformis</taxon>
    </lineage>
</organism>
<dbReference type="OrthoDB" id="2372305at2759"/>
<evidence type="ECO:0000313" key="1">
    <source>
        <dbReference type="EMBL" id="CAI2166745.1"/>
    </source>
</evidence>
<dbReference type="AlphaFoldDB" id="A0A9W4SFK3"/>
<accession>A0A9W4SFK3</accession>
<keyword evidence="2" id="KW-1185">Reference proteome</keyword>
<protein>
    <submittedName>
        <fullName evidence="1">4439_t:CDS:1</fullName>
    </submittedName>
</protein>